<evidence type="ECO:0000256" key="6">
    <source>
        <dbReference type="ARBA" id="ARBA00022840"/>
    </source>
</evidence>
<evidence type="ECO:0000259" key="9">
    <source>
        <dbReference type="PROSITE" id="PS51194"/>
    </source>
</evidence>
<evidence type="ECO:0000256" key="2">
    <source>
        <dbReference type="ARBA" id="ARBA00007025"/>
    </source>
</evidence>
<dbReference type="PANTHER" id="PTHR45797">
    <property type="entry name" value="RAD54-LIKE"/>
    <property type="match status" value="1"/>
</dbReference>
<name>A0A0E9SFS8_ANGAN</name>
<dbReference type="InterPro" id="IPR044574">
    <property type="entry name" value="ARIP4-like"/>
</dbReference>
<accession>A0A0E9SFS8</accession>
<dbReference type="CDD" id="cd18793">
    <property type="entry name" value="SF2_C_SNF"/>
    <property type="match status" value="1"/>
</dbReference>
<evidence type="ECO:0000256" key="1">
    <source>
        <dbReference type="ARBA" id="ARBA00004123"/>
    </source>
</evidence>
<feature type="domain" description="Helicase C-terminal" evidence="9">
    <location>
        <begin position="15"/>
        <end position="124"/>
    </location>
</feature>
<dbReference type="AlphaFoldDB" id="A0A0E9SFS8"/>
<evidence type="ECO:0000313" key="10">
    <source>
        <dbReference type="EMBL" id="JAH39540.1"/>
    </source>
</evidence>
<comment type="similarity">
    <text evidence="2">Belongs to the SNF2/RAD54 helicase family.</text>
</comment>
<dbReference type="GO" id="GO:0005524">
    <property type="term" value="F:ATP binding"/>
    <property type="evidence" value="ECO:0007669"/>
    <property type="project" value="UniProtKB-KW"/>
</dbReference>
<organism evidence="10">
    <name type="scientific">Anguilla anguilla</name>
    <name type="common">European freshwater eel</name>
    <name type="synonym">Muraena anguilla</name>
    <dbReference type="NCBI Taxonomy" id="7936"/>
    <lineage>
        <taxon>Eukaryota</taxon>
        <taxon>Metazoa</taxon>
        <taxon>Chordata</taxon>
        <taxon>Craniata</taxon>
        <taxon>Vertebrata</taxon>
        <taxon>Euteleostomi</taxon>
        <taxon>Actinopterygii</taxon>
        <taxon>Neopterygii</taxon>
        <taxon>Teleostei</taxon>
        <taxon>Anguilliformes</taxon>
        <taxon>Anguillidae</taxon>
        <taxon>Anguilla</taxon>
    </lineage>
</organism>
<keyword evidence="7" id="KW-0238">DNA-binding</keyword>
<dbReference type="Pfam" id="PF00271">
    <property type="entry name" value="Helicase_C"/>
    <property type="match status" value="1"/>
</dbReference>
<reference evidence="10" key="2">
    <citation type="journal article" date="2015" name="Fish Shellfish Immunol.">
        <title>Early steps in the European eel (Anguilla anguilla)-Vibrio vulnificus interaction in the gills: Role of the RtxA13 toxin.</title>
        <authorList>
            <person name="Callol A."/>
            <person name="Pajuelo D."/>
            <person name="Ebbesson L."/>
            <person name="Teles M."/>
            <person name="MacKenzie S."/>
            <person name="Amaro C."/>
        </authorList>
    </citation>
    <scope>NUCLEOTIDE SEQUENCE</scope>
</reference>
<proteinExistence type="inferred from homology"/>
<dbReference type="SUPFAM" id="SSF52540">
    <property type="entry name" value="P-loop containing nucleoside triphosphate hydrolases"/>
    <property type="match status" value="1"/>
</dbReference>
<dbReference type="PANTHER" id="PTHR45797:SF3">
    <property type="entry name" value="TRANSCRIPTIONAL REGULATOR ATRX HOMOLOG"/>
    <property type="match status" value="1"/>
</dbReference>
<keyword evidence="5" id="KW-0347">Helicase</keyword>
<keyword evidence="8" id="KW-0539">Nucleus</keyword>
<dbReference type="Gene3D" id="3.40.50.300">
    <property type="entry name" value="P-loop containing nucleotide triphosphate hydrolases"/>
    <property type="match status" value="1"/>
</dbReference>
<protein>
    <recommendedName>
        <fullName evidence="9">Helicase C-terminal domain-containing protein</fullName>
    </recommendedName>
</protein>
<evidence type="ECO:0000256" key="8">
    <source>
        <dbReference type="ARBA" id="ARBA00023242"/>
    </source>
</evidence>
<sequence length="124" mass="13896">MLDITLSGKLSVLNSIIRDTINCRQKIVIFSQSLACLDHISLFLTKGILVGPNSSEKYWIQFKHFYRIDGNTPLSQRTNYINLFNDRNNHTGVLMLISIRSGGLGVNLRGASRVALVDCSWNPS</sequence>
<dbReference type="InterPro" id="IPR027417">
    <property type="entry name" value="P-loop_NTPase"/>
</dbReference>
<comment type="subcellular location">
    <subcellularLocation>
        <location evidence="1">Nucleus</location>
    </subcellularLocation>
</comment>
<dbReference type="EMBL" id="GBXM01069037">
    <property type="protein sequence ID" value="JAH39540.1"/>
    <property type="molecule type" value="Transcribed_RNA"/>
</dbReference>
<dbReference type="GO" id="GO:0003677">
    <property type="term" value="F:DNA binding"/>
    <property type="evidence" value="ECO:0007669"/>
    <property type="project" value="UniProtKB-KW"/>
</dbReference>
<dbReference type="PROSITE" id="PS51194">
    <property type="entry name" value="HELICASE_CTER"/>
    <property type="match status" value="1"/>
</dbReference>
<dbReference type="GO" id="GO:0005634">
    <property type="term" value="C:nucleus"/>
    <property type="evidence" value="ECO:0007669"/>
    <property type="project" value="UniProtKB-SubCell"/>
</dbReference>
<dbReference type="InterPro" id="IPR049730">
    <property type="entry name" value="SNF2/RAD54-like_C"/>
</dbReference>
<evidence type="ECO:0000256" key="4">
    <source>
        <dbReference type="ARBA" id="ARBA00022801"/>
    </source>
</evidence>
<keyword evidence="3" id="KW-0547">Nucleotide-binding</keyword>
<dbReference type="GO" id="GO:0004386">
    <property type="term" value="F:helicase activity"/>
    <property type="evidence" value="ECO:0007669"/>
    <property type="project" value="UniProtKB-KW"/>
</dbReference>
<dbReference type="GO" id="GO:0016887">
    <property type="term" value="F:ATP hydrolysis activity"/>
    <property type="evidence" value="ECO:0007669"/>
    <property type="project" value="InterPro"/>
</dbReference>
<keyword evidence="4" id="KW-0378">Hydrolase</keyword>
<keyword evidence="6" id="KW-0067">ATP-binding</keyword>
<evidence type="ECO:0000256" key="7">
    <source>
        <dbReference type="ARBA" id="ARBA00023125"/>
    </source>
</evidence>
<dbReference type="InterPro" id="IPR001650">
    <property type="entry name" value="Helicase_C-like"/>
</dbReference>
<evidence type="ECO:0000256" key="3">
    <source>
        <dbReference type="ARBA" id="ARBA00022741"/>
    </source>
</evidence>
<evidence type="ECO:0000256" key="5">
    <source>
        <dbReference type="ARBA" id="ARBA00022806"/>
    </source>
</evidence>
<reference evidence="10" key="1">
    <citation type="submission" date="2014-11" db="EMBL/GenBank/DDBJ databases">
        <authorList>
            <person name="Amaro Gonzalez C."/>
        </authorList>
    </citation>
    <scope>NUCLEOTIDE SEQUENCE</scope>
</reference>